<dbReference type="GO" id="GO:0030687">
    <property type="term" value="C:preribosome, large subunit precursor"/>
    <property type="evidence" value="ECO:0007669"/>
    <property type="project" value="TreeGrafter"/>
</dbReference>
<dbReference type="InterPro" id="IPR007023">
    <property type="entry name" value="Ribosom_reg"/>
</dbReference>
<dbReference type="GO" id="GO:0005730">
    <property type="term" value="C:nucleolus"/>
    <property type="evidence" value="ECO:0007669"/>
    <property type="project" value="TreeGrafter"/>
</dbReference>
<feature type="compositionally biased region" description="Basic and acidic residues" evidence="6">
    <location>
        <begin position="310"/>
        <end position="325"/>
    </location>
</feature>
<evidence type="ECO:0000313" key="8">
    <source>
        <dbReference type="Proteomes" id="UP000694388"/>
    </source>
</evidence>
<accession>A0A8C4WZA9</accession>
<keyword evidence="8" id="KW-1185">Reference proteome</keyword>
<feature type="region of interest" description="Disordered" evidence="6">
    <location>
        <begin position="226"/>
        <end position="253"/>
    </location>
</feature>
<proteinExistence type="inferred from homology"/>
<evidence type="ECO:0000256" key="1">
    <source>
        <dbReference type="ARBA" id="ARBA00004123"/>
    </source>
</evidence>
<name>A0A8C4WZA9_EPTBU</name>
<reference evidence="7" key="2">
    <citation type="submission" date="2025-09" db="UniProtKB">
        <authorList>
            <consortium name="Ensembl"/>
        </authorList>
    </citation>
    <scope>IDENTIFICATION</scope>
</reference>
<feature type="compositionally biased region" description="Basic residues" evidence="6">
    <location>
        <begin position="367"/>
        <end position="376"/>
    </location>
</feature>
<feature type="compositionally biased region" description="Low complexity" evidence="6">
    <location>
        <begin position="353"/>
        <end position="366"/>
    </location>
</feature>
<feature type="compositionally biased region" description="Basic residues" evidence="6">
    <location>
        <begin position="326"/>
        <end position="340"/>
    </location>
</feature>
<evidence type="ECO:0000256" key="2">
    <source>
        <dbReference type="ARBA" id="ARBA00010077"/>
    </source>
</evidence>
<keyword evidence="3 5" id="KW-0690">Ribosome biogenesis</keyword>
<comment type="subcellular location">
    <subcellularLocation>
        <location evidence="1 5">Nucleus</location>
    </subcellularLocation>
</comment>
<dbReference type="GO" id="GO:0000447">
    <property type="term" value="P:endonucleolytic cleavage in ITS1 to separate SSU-rRNA from 5.8S rRNA and LSU-rRNA from tricistronic rRNA transcript (SSU-rRNA, 5.8S rRNA, LSU-rRNA)"/>
    <property type="evidence" value="ECO:0007669"/>
    <property type="project" value="TreeGrafter"/>
</dbReference>
<evidence type="ECO:0000256" key="3">
    <source>
        <dbReference type="ARBA" id="ARBA00022517"/>
    </source>
</evidence>
<evidence type="ECO:0000256" key="5">
    <source>
        <dbReference type="RuleBase" id="RU364132"/>
    </source>
</evidence>
<dbReference type="PANTHER" id="PTHR17602:SF4">
    <property type="entry name" value="RIBOSOME BIOGENESIS REGULATORY PROTEIN HOMOLOG"/>
    <property type="match status" value="1"/>
</dbReference>
<keyword evidence="4 5" id="KW-0539">Nucleus</keyword>
<feature type="region of interest" description="Disordered" evidence="6">
    <location>
        <begin position="290"/>
        <end position="376"/>
    </location>
</feature>
<dbReference type="Pfam" id="PF04939">
    <property type="entry name" value="RRS1"/>
    <property type="match status" value="1"/>
</dbReference>
<dbReference type="GO" id="GO:0042273">
    <property type="term" value="P:ribosomal large subunit biogenesis"/>
    <property type="evidence" value="ECO:0007669"/>
    <property type="project" value="TreeGrafter"/>
</dbReference>
<comment type="similarity">
    <text evidence="2 5">Belongs to the RRS1 family.</text>
</comment>
<evidence type="ECO:0000256" key="6">
    <source>
        <dbReference type="SAM" id="MobiDB-lite"/>
    </source>
</evidence>
<evidence type="ECO:0000313" key="7">
    <source>
        <dbReference type="Ensembl" id="ENSEBUP00000021893.1"/>
    </source>
</evidence>
<dbReference type="Proteomes" id="UP000694388">
    <property type="component" value="Unplaced"/>
</dbReference>
<protein>
    <recommendedName>
        <fullName evidence="5">Ribosome biogenesis regulatory protein</fullName>
    </recommendedName>
</protein>
<comment type="function">
    <text evidence="5">Involved in ribosomal large subunit assembly.</text>
</comment>
<sequence>MATQLDALLAQAEAAEEEAKRSVTVEKPLELHFDSGNLLAIDPNPLNETEFRLDREGYLKNVTRDNAQLLINHIWSLPTENVDGVVIAKLPEGKTPIPREKPVPKAKPLTRWEQFAKLKRIKNRKKSKKVWDEQLKEWRPRWGYKRANDKGRDWLIEVPNNADPYEDQFAKLKAAKKERIARNEFKRLCNIARSRKLKVPGVGLPTKDDPSKQELGTAMSLAKRATASVGKFQESLPKEKPRSTRKKRKFEPLIGDFLHEKEWQLGILSKMSNKVPKLDVTKAVNKHVLEEEQEAATEKEKRGGKRKNGSKSERRSKAGVKPDARHGHRNQGKGKGKSKGRGKDRVKGKVGKGRAAGPRRVASARGKAGKGRRGKK</sequence>
<dbReference type="Ensembl" id="ENSEBUT00000022469.1">
    <property type="protein sequence ID" value="ENSEBUP00000021893.1"/>
    <property type="gene ID" value="ENSEBUG00000013506.1"/>
</dbReference>
<dbReference type="AlphaFoldDB" id="A0A8C4WZA9"/>
<reference evidence="7" key="1">
    <citation type="submission" date="2025-08" db="UniProtKB">
        <authorList>
            <consortium name="Ensembl"/>
        </authorList>
    </citation>
    <scope>IDENTIFICATION</scope>
</reference>
<organism evidence="7 8">
    <name type="scientific">Eptatretus burgeri</name>
    <name type="common">Inshore hagfish</name>
    <dbReference type="NCBI Taxonomy" id="7764"/>
    <lineage>
        <taxon>Eukaryota</taxon>
        <taxon>Metazoa</taxon>
        <taxon>Chordata</taxon>
        <taxon>Craniata</taxon>
        <taxon>Vertebrata</taxon>
        <taxon>Cyclostomata</taxon>
        <taxon>Myxini</taxon>
        <taxon>Myxiniformes</taxon>
        <taxon>Myxinidae</taxon>
        <taxon>Eptatretinae</taxon>
        <taxon>Eptatretus</taxon>
    </lineage>
</organism>
<evidence type="ECO:0000256" key="4">
    <source>
        <dbReference type="ARBA" id="ARBA00023242"/>
    </source>
</evidence>
<dbReference type="GeneTree" id="ENSGT00390000005213"/>
<dbReference type="PANTHER" id="PTHR17602">
    <property type="entry name" value="RIBOSOME BIOGENESIS REGULATORY PROTEIN"/>
    <property type="match status" value="1"/>
</dbReference>